<dbReference type="InterPro" id="IPR020011">
    <property type="entry name" value="FimV_C"/>
</dbReference>
<dbReference type="Pfam" id="PF25800">
    <property type="entry name" value="FimV_N"/>
    <property type="match status" value="1"/>
</dbReference>
<name>A0AAW8B0M3_9GAMM</name>
<dbReference type="Gene3D" id="1.25.40.10">
    <property type="entry name" value="Tetratricopeptide repeat domain"/>
    <property type="match status" value="1"/>
</dbReference>
<dbReference type="InterPro" id="IPR038440">
    <property type="entry name" value="FimV_C_sf"/>
</dbReference>
<dbReference type="PROSITE" id="PS51782">
    <property type="entry name" value="LYSM"/>
    <property type="match status" value="1"/>
</dbReference>
<evidence type="ECO:0000313" key="5">
    <source>
        <dbReference type="EMBL" id="MDP1519401.1"/>
    </source>
</evidence>
<accession>A0AAW8B0M3</accession>
<keyword evidence="3" id="KW-1133">Transmembrane helix</keyword>
<dbReference type="NCBIfam" id="TIGR03505">
    <property type="entry name" value="FimV_core"/>
    <property type="match status" value="1"/>
</dbReference>
<dbReference type="SUPFAM" id="SSF48452">
    <property type="entry name" value="TPR-like"/>
    <property type="match status" value="1"/>
</dbReference>
<protein>
    <submittedName>
        <fullName evidence="5">FimV/HubP family polar landmark protein</fullName>
    </submittedName>
</protein>
<dbReference type="InterPro" id="IPR018392">
    <property type="entry name" value="LysM"/>
</dbReference>
<feature type="region of interest" description="Disordered" evidence="2">
    <location>
        <begin position="144"/>
        <end position="169"/>
    </location>
</feature>
<evidence type="ECO:0000256" key="1">
    <source>
        <dbReference type="SAM" id="Coils"/>
    </source>
</evidence>
<dbReference type="AlphaFoldDB" id="A0AAW8B0M3"/>
<keyword evidence="1" id="KW-0175">Coiled coil</keyword>
<dbReference type="Pfam" id="PF14559">
    <property type="entry name" value="TPR_19"/>
    <property type="match status" value="1"/>
</dbReference>
<dbReference type="CDD" id="cd00118">
    <property type="entry name" value="LysM"/>
    <property type="match status" value="1"/>
</dbReference>
<feature type="compositionally biased region" description="Low complexity" evidence="2">
    <location>
        <begin position="399"/>
        <end position="414"/>
    </location>
</feature>
<sequence length="854" mass="91897">MKFRHLTLAAGFLGAVITNHAFAVGLGEITLNSALNEPLDAEIELLNIGELTELEMLAGLGSQTDFDSAGVERLFLLTDLRFEVNISDKGNPVIQVSSKRPIREPYLDFLVELDWPAGRLLREYTLLLDMPLYATEKPVAKKIEAASSGAQPTATSPAGPSTPVPASATASPALAISDDEYQVASGDTVWAIASKIRPQGATMSQTMAAIKQANPDAFIGGNINLLKKGAVLRLPEGSDIQALSAADSATELATVESAAEATQAPVLDATPSTQSRDVDETSGEGRLKLAALGADEALSAASAGEDAEDGSEGTSVGAGADLDVAREELDRATRENAELRERIAMLEEQLSTNERLLEIQDDSMRASQVATLVEPDGIEPESDTAEQATASEATEEETPASAVAAKADTASSEEVAAEAEKSKPAKQDKGFDISAWMDYLLYPAIALLALLLAVLMLFRNRKSDDETTDELSLQTLANKDEPLVAEEIDDETQLSDSDKEYIAELAEDLDEEGLQDLEDIEELDELWLEDGEGVDPKGEADIYMSLGNYTQAENILKGAIEQDPQDTALRLKLLEVHVNANDPDAFAEQYQQLLALNDPEAEAKAVALRAELIPETSFEEPENVSESPEVAELSAVQEEESDFVEPSLDFDLGDVSPDSIPEALEEPAAEAEPAVASGEEPKLEMPEEFDLGAETLEESREEILEEAPEALEETADSDFDLDLDLEDVDLDSLSTEIDEEMLDVDLGEVEAEPEAPVVAAEESFVAPDVLEEQTLEELEDSILSGADDEENAQSLDDELKAFGDEDECDTKLVLAETYMDMGDPENARDLLNEVIAEGTDEQIQKARNLLETVT</sequence>
<evidence type="ECO:0000256" key="3">
    <source>
        <dbReference type="SAM" id="Phobius"/>
    </source>
</evidence>
<feature type="region of interest" description="Disordered" evidence="2">
    <location>
        <begin position="256"/>
        <end position="283"/>
    </location>
</feature>
<evidence type="ECO:0000259" key="4">
    <source>
        <dbReference type="PROSITE" id="PS51782"/>
    </source>
</evidence>
<feature type="domain" description="LysM" evidence="4">
    <location>
        <begin position="179"/>
        <end position="234"/>
    </location>
</feature>
<dbReference type="InterPro" id="IPR036779">
    <property type="entry name" value="LysM_dom_sf"/>
</dbReference>
<feature type="region of interest" description="Disordered" evidence="2">
    <location>
        <begin position="299"/>
        <end position="322"/>
    </location>
</feature>
<reference evidence="5" key="1">
    <citation type="journal article" date="2010" name="Int. J. Syst. Evol. Microbiol.">
        <title>Porticoccus litoralis gen. nov., sp. nov., a gammaproteobacterium isolated from the Yellow Sea.</title>
        <authorList>
            <person name="Oh H.M."/>
            <person name="Kim H."/>
            <person name="Kim K.M."/>
            <person name="Min G.S."/>
            <person name="Cho J.C."/>
        </authorList>
    </citation>
    <scope>NUCLEOTIDE SEQUENCE</scope>
    <source>
        <strain evidence="5">DSM 25064</strain>
    </source>
</reference>
<keyword evidence="3" id="KW-0812">Transmembrane</keyword>
<feature type="coiled-coil region" evidence="1">
    <location>
        <begin position="322"/>
        <end position="356"/>
    </location>
</feature>
<dbReference type="RefSeq" id="WP_305168918.1">
    <property type="nucleotide sequence ID" value="NZ_JAUUUU010000001.1"/>
</dbReference>
<proteinExistence type="predicted"/>
<evidence type="ECO:0000256" key="2">
    <source>
        <dbReference type="SAM" id="MobiDB-lite"/>
    </source>
</evidence>
<gene>
    <name evidence="5" type="ORF">Q8A57_00280</name>
</gene>
<feature type="compositionally biased region" description="Low complexity" evidence="2">
    <location>
        <begin position="152"/>
        <end position="169"/>
    </location>
</feature>
<organism evidence="5 6">
    <name type="scientific">Porticoccus litoralis</name>
    <dbReference type="NCBI Taxonomy" id="434086"/>
    <lineage>
        <taxon>Bacteria</taxon>
        <taxon>Pseudomonadati</taxon>
        <taxon>Pseudomonadota</taxon>
        <taxon>Gammaproteobacteria</taxon>
        <taxon>Cellvibrionales</taxon>
        <taxon>Porticoccaceae</taxon>
        <taxon>Porticoccus</taxon>
    </lineage>
</organism>
<feature type="transmembrane region" description="Helical" evidence="3">
    <location>
        <begin position="439"/>
        <end position="458"/>
    </location>
</feature>
<dbReference type="InterPro" id="IPR057840">
    <property type="entry name" value="FimV_N"/>
</dbReference>
<feature type="compositionally biased region" description="Acidic residues" evidence="2">
    <location>
        <begin position="686"/>
        <end position="696"/>
    </location>
</feature>
<dbReference type="Proteomes" id="UP001178354">
    <property type="component" value="Unassembled WGS sequence"/>
</dbReference>
<dbReference type="Gene3D" id="1.20.58.2200">
    <property type="match status" value="1"/>
</dbReference>
<feature type="region of interest" description="Disordered" evidence="2">
    <location>
        <begin position="635"/>
        <end position="700"/>
    </location>
</feature>
<keyword evidence="3" id="KW-0472">Membrane</keyword>
<evidence type="ECO:0000313" key="6">
    <source>
        <dbReference type="Proteomes" id="UP001178354"/>
    </source>
</evidence>
<keyword evidence="6" id="KW-1185">Reference proteome</keyword>
<dbReference type="EMBL" id="JAUUUU010000001">
    <property type="protein sequence ID" value="MDP1519401.1"/>
    <property type="molecule type" value="Genomic_DNA"/>
</dbReference>
<feature type="region of interest" description="Disordered" evidence="2">
    <location>
        <begin position="373"/>
        <end position="424"/>
    </location>
</feature>
<dbReference type="InterPro" id="IPR011990">
    <property type="entry name" value="TPR-like_helical_dom_sf"/>
</dbReference>
<dbReference type="InterPro" id="IPR020012">
    <property type="entry name" value="LysM_FimV"/>
</dbReference>
<dbReference type="Gene3D" id="3.10.350.10">
    <property type="entry name" value="LysM domain"/>
    <property type="match status" value="1"/>
</dbReference>
<comment type="caution">
    <text evidence="5">The sequence shown here is derived from an EMBL/GenBank/DDBJ whole genome shotgun (WGS) entry which is preliminary data.</text>
</comment>
<dbReference type="NCBIfam" id="TIGR03504">
    <property type="entry name" value="FimV_Cterm"/>
    <property type="match status" value="1"/>
</dbReference>
<reference evidence="5" key="2">
    <citation type="submission" date="2023-08" db="EMBL/GenBank/DDBJ databases">
        <authorList>
            <person name="Luo J."/>
        </authorList>
    </citation>
    <scope>NUCLEOTIDE SEQUENCE</scope>
    <source>
        <strain evidence="5">DSM 25064</strain>
    </source>
</reference>